<evidence type="ECO:0000313" key="1">
    <source>
        <dbReference type="EMBL" id="OXR45320.1"/>
    </source>
</evidence>
<gene>
    <name evidence="1" type="ORF">B7C42_02445</name>
</gene>
<organism evidence="1 2">
    <name type="scientific">Nocardia cerradoensis</name>
    <dbReference type="NCBI Taxonomy" id="85688"/>
    <lineage>
        <taxon>Bacteria</taxon>
        <taxon>Bacillati</taxon>
        <taxon>Actinomycetota</taxon>
        <taxon>Actinomycetes</taxon>
        <taxon>Mycobacteriales</taxon>
        <taxon>Nocardiaceae</taxon>
        <taxon>Nocardia</taxon>
    </lineage>
</organism>
<proteinExistence type="predicted"/>
<dbReference type="EMBL" id="NGAF01000004">
    <property type="protein sequence ID" value="OXR45320.1"/>
    <property type="molecule type" value="Genomic_DNA"/>
</dbReference>
<dbReference type="InterPro" id="IPR011008">
    <property type="entry name" value="Dimeric_a/b-barrel"/>
</dbReference>
<dbReference type="Gene3D" id="3.30.70.100">
    <property type="match status" value="1"/>
</dbReference>
<keyword evidence="2" id="KW-1185">Reference proteome</keyword>
<dbReference type="Proteomes" id="UP000215506">
    <property type="component" value="Unassembled WGS sequence"/>
</dbReference>
<dbReference type="SUPFAM" id="SSF54909">
    <property type="entry name" value="Dimeric alpha+beta barrel"/>
    <property type="match status" value="1"/>
</dbReference>
<protein>
    <recommendedName>
        <fullName evidence="3">ABM domain-containing protein</fullName>
    </recommendedName>
</protein>
<accession>A0A231H920</accession>
<evidence type="ECO:0000313" key="2">
    <source>
        <dbReference type="Proteomes" id="UP000215506"/>
    </source>
</evidence>
<sequence length="224" mass="24627">MHRWRRRALPRAERGWVVFARSTTIQAQPSAIDAGIAHMRDEVMPVLAETPGCSGLSLLVDRTFGRCISTTGWESEAAMHDSEGAFMAARDRAVTVFGGTAAQVAEWEIAVLHRDHRSMPGACVRATWIKTDPSRLDMSTDAYRNYILPGMEQLDGFCSASLLINRASGRAVSCGVFDSAEAMQRNREQSAALRVDAARQVGVEAIDVREFELALAHLRVPELV</sequence>
<name>A0A231H920_9NOCA</name>
<dbReference type="AlphaFoldDB" id="A0A231H920"/>
<comment type="caution">
    <text evidence="1">The sequence shown here is derived from an EMBL/GenBank/DDBJ whole genome shotgun (WGS) entry which is preliminary data.</text>
</comment>
<evidence type="ECO:0008006" key="3">
    <source>
        <dbReference type="Google" id="ProtNLM"/>
    </source>
</evidence>
<reference evidence="1 2" key="1">
    <citation type="submission" date="2017-07" db="EMBL/GenBank/DDBJ databases">
        <title>First draft Genome Sequence of Nocardia cerradoensis isolated from human infection.</title>
        <authorList>
            <person name="Carrasco G."/>
        </authorList>
    </citation>
    <scope>NUCLEOTIDE SEQUENCE [LARGE SCALE GENOMIC DNA]</scope>
    <source>
        <strain evidence="1 2">CNM20130759</strain>
    </source>
</reference>